<organism evidence="9 10">
    <name type="scientific">Sphagnum jensenii</name>
    <dbReference type="NCBI Taxonomy" id="128206"/>
    <lineage>
        <taxon>Eukaryota</taxon>
        <taxon>Viridiplantae</taxon>
        <taxon>Streptophyta</taxon>
        <taxon>Embryophyta</taxon>
        <taxon>Bryophyta</taxon>
        <taxon>Sphagnophytina</taxon>
        <taxon>Sphagnopsida</taxon>
        <taxon>Sphagnales</taxon>
        <taxon>Sphagnaceae</taxon>
        <taxon>Sphagnum</taxon>
    </lineage>
</organism>
<dbReference type="PANTHER" id="PTHR46018:SF2">
    <property type="entry name" value="ZINC PHOSPHODIESTERASE ELAC PROTEIN 1"/>
    <property type="match status" value="1"/>
</dbReference>
<dbReference type="Pfam" id="PF23023">
    <property type="entry name" value="Anti-Pycsar_Apyc1"/>
    <property type="match status" value="1"/>
</dbReference>
<protein>
    <submittedName>
        <fullName evidence="9">Uncharacterized protein</fullName>
    </submittedName>
</protein>
<evidence type="ECO:0000313" key="9">
    <source>
        <dbReference type="EMBL" id="CAK9251491.1"/>
    </source>
</evidence>
<dbReference type="Gene3D" id="3.60.15.10">
    <property type="entry name" value="Ribonuclease Z/Hydroxyacylglutathione hydrolase-like"/>
    <property type="match status" value="1"/>
</dbReference>
<dbReference type="CDD" id="cd07717">
    <property type="entry name" value="RNaseZ_ZiPD-like_MBL-fold"/>
    <property type="match status" value="1"/>
</dbReference>
<evidence type="ECO:0000256" key="5">
    <source>
        <dbReference type="ARBA" id="ARBA00022723"/>
    </source>
</evidence>
<evidence type="ECO:0000256" key="6">
    <source>
        <dbReference type="ARBA" id="ARBA00022759"/>
    </source>
</evidence>
<keyword evidence="4" id="KW-0540">Nuclease</keyword>
<keyword evidence="10" id="KW-1185">Reference proteome</keyword>
<gene>
    <name evidence="9" type="ORF">CSSPJE1EN1_LOCUS26869</name>
</gene>
<accession>A0ABP0VC20</accession>
<comment type="cofactor">
    <cofactor evidence="1">
        <name>Zn(2+)</name>
        <dbReference type="ChEBI" id="CHEBI:29105"/>
    </cofactor>
</comment>
<comment type="subunit">
    <text evidence="2">Homodimer.</text>
</comment>
<reference evidence="9" key="1">
    <citation type="submission" date="2024-02" db="EMBL/GenBank/DDBJ databases">
        <authorList>
            <consortium name="ELIXIR-Norway"/>
            <consortium name="Elixir Norway"/>
        </authorList>
    </citation>
    <scope>NUCLEOTIDE SEQUENCE</scope>
</reference>
<evidence type="ECO:0000256" key="7">
    <source>
        <dbReference type="ARBA" id="ARBA00022801"/>
    </source>
</evidence>
<keyword evidence="7" id="KW-0378">Hydrolase</keyword>
<keyword evidence="3" id="KW-0819">tRNA processing</keyword>
<evidence type="ECO:0000256" key="4">
    <source>
        <dbReference type="ARBA" id="ARBA00022722"/>
    </source>
</evidence>
<name>A0ABP0VC20_9BRYO</name>
<dbReference type="InterPro" id="IPR036866">
    <property type="entry name" value="RibonucZ/Hydroxyglut_hydro"/>
</dbReference>
<dbReference type="HAMAP" id="MF_01818">
    <property type="entry name" value="RNase_Z_BN"/>
    <property type="match status" value="1"/>
</dbReference>
<comment type="caution">
    <text evidence="9">The sequence shown here is derived from an EMBL/GenBank/DDBJ whole genome shotgun (WGS) entry which is preliminary data.</text>
</comment>
<sequence length="303" mass="34460">MHFEVTILGSNGAIPAHNRYPTSQFVNYNGQGFLLDCGEGTQLQMSKYNIKRGKLDHIFITHIHGDHFFGLMGILTSFNLNYREHPLHIYGYPGIEEIVRTYFKHAQTILRYELVFHSVIADEPRLVFENKDLTVESIILHHRIPTTGFLFREKIGPRKILGLKLEQYQIPIHEIVRIKMGGDFTMPDGTVILNSELTGDPSPPRSYAFCTDTSYTESIIEQIRGVNVLYHEATFLDEHKARAAETGHSTTREAATIALKAEVGKLIVGHFSARYEDLSPLLYECKEIFPDTELAIEGHLFSI</sequence>
<keyword evidence="5" id="KW-0479">Metal-binding</keyword>
<evidence type="ECO:0000256" key="3">
    <source>
        <dbReference type="ARBA" id="ARBA00022694"/>
    </source>
</evidence>
<dbReference type="EMBL" id="CAXAQS010000397">
    <property type="protein sequence ID" value="CAK9251491.1"/>
    <property type="molecule type" value="Genomic_DNA"/>
</dbReference>
<dbReference type="InterPro" id="IPR013471">
    <property type="entry name" value="RNase_Z/BN"/>
</dbReference>
<evidence type="ECO:0000256" key="8">
    <source>
        <dbReference type="ARBA" id="ARBA00022833"/>
    </source>
</evidence>
<keyword evidence="6" id="KW-0255">Endonuclease</keyword>
<evidence type="ECO:0000256" key="1">
    <source>
        <dbReference type="ARBA" id="ARBA00001947"/>
    </source>
</evidence>
<keyword evidence="8" id="KW-0862">Zinc</keyword>
<dbReference type="SUPFAM" id="SSF56281">
    <property type="entry name" value="Metallo-hydrolase/oxidoreductase"/>
    <property type="match status" value="1"/>
</dbReference>
<evidence type="ECO:0000256" key="2">
    <source>
        <dbReference type="ARBA" id="ARBA00011738"/>
    </source>
</evidence>
<evidence type="ECO:0000313" key="10">
    <source>
        <dbReference type="Proteomes" id="UP001497444"/>
    </source>
</evidence>
<dbReference type="Proteomes" id="UP001497444">
    <property type="component" value="Unassembled WGS sequence"/>
</dbReference>
<proteinExistence type="inferred from homology"/>
<dbReference type="NCBIfam" id="TIGR02651">
    <property type="entry name" value="RNase_Z"/>
    <property type="match status" value="1"/>
</dbReference>
<dbReference type="NCBIfam" id="NF000801">
    <property type="entry name" value="PRK00055.1-3"/>
    <property type="match status" value="1"/>
</dbReference>
<dbReference type="PANTHER" id="PTHR46018">
    <property type="entry name" value="ZINC PHOSPHODIESTERASE ELAC PROTEIN 1"/>
    <property type="match status" value="1"/>
</dbReference>